<feature type="domain" description="ABC transporter" evidence="4">
    <location>
        <begin position="6"/>
        <end position="202"/>
    </location>
</feature>
<dbReference type="SMART" id="SM00382">
    <property type="entry name" value="AAA"/>
    <property type="match status" value="1"/>
</dbReference>
<keyword evidence="2" id="KW-0547">Nucleotide-binding</keyword>
<evidence type="ECO:0000313" key="6">
    <source>
        <dbReference type="Proteomes" id="UP000034140"/>
    </source>
</evidence>
<keyword evidence="1" id="KW-0813">Transport</keyword>
<dbReference type="Gene3D" id="3.40.50.300">
    <property type="entry name" value="P-loop containing nucleotide triphosphate hydrolases"/>
    <property type="match status" value="1"/>
</dbReference>
<dbReference type="GO" id="GO:0016887">
    <property type="term" value="F:ATP hydrolysis activity"/>
    <property type="evidence" value="ECO:0007669"/>
    <property type="project" value="InterPro"/>
</dbReference>
<proteinExistence type="predicted"/>
<dbReference type="InterPro" id="IPR003593">
    <property type="entry name" value="AAA+_ATPase"/>
</dbReference>
<keyword evidence="3" id="KW-0067">ATP-binding</keyword>
<dbReference type="PANTHER" id="PTHR42711">
    <property type="entry name" value="ABC TRANSPORTER ATP-BINDING PROTEIN"/>
    <property type="match status" value="1"/>
</dbReference>
<organism evidence="5 6">
    <name type="scientific">candidate division WS6 bacterium GW2011_GWC1_36_11</name>
    <dbReference type="NCBI Taxonomy" id="1619090"/>
    <lineage>
        <taxon>Bacteria</taxon>
        <taxon>Candidatus Dojkabacteria</taxon>
    </lineage>
</organism>
<evidence type="ECO:0000313" key="5">
    <source>
        <dbReference type="EMBL" id="KKP90265.1"/>
    </source>
</evidence>
<sequence>MKETVVHVKNLKKIYHTRVSRGLFSTEKREVEAVKEISFDIYGEEVVGFIGPNGAGKTTTLKCLSGLLVPTSGEVEVLGFKPEKRKKEFLQKIALVMGQKSQLWWELAPIETFKLNKEIYGIPDKEYNEVVNEMVEILDIQEVILKPTRNLSLGERMRCEIVAALLHTPELVFLDEPTIGLDVVSQHNLREFVKVYNQRYKAT</sequence>
<dbReference type="PANTHER" id="PTHR42711:SF4">
    <property type="entry name" value="ABC TRANSPORTER RELATED"/>
    <property type="match status" value="1"/>
</dbReference>
<gene>
    <name evidence="5" type="ORF">UR96_C0045G0001</name>
</gene>
<accession>A0A0G0FSH6</accession>
<dbReference type="Proteomes" id="UP000034140">
    <property type="component" value="Unassembled WGS sequence"/>
</dbReference>
<dbReference type="GO" id="GO:0005524">
    <property type="term" value="F:ATP binding"/>
    <property type="evidence" value="ECO:0007669"/>
    <property type="project" value="UniProtKB-KW"/>
</dbReference>
<dbReference type="InterPro" id="IPR050763">
    <property type="entry name" value="ABC_transporter_ATP-binding"/>
</dbReference>
<dbReference type="Pfam" id="PF00005">
    <property type="entry name" value="ABC_tran"/>
    <property type="match status" value="1"/>
</dbReference>
<evidence type="ECO:0000256" key="1">
    <source>
        <dbReference type="ARBA" id="ARBA00022448"/>
    </source>
</evidence>
<dbReference type="PROSITE" id="PS50893">
    <property type="entry name" value="ABC_TRANSPORTER_2"/>
    <property type="match status" value="1"/>
</dbReference>
<reference evidence="5 6" key="1">
    <citation type="journal article" date="2015" name="Nature">
        <title>rRNA introns, odd ribosomes, and small enigmatic genomes across a large radiation of phyla.</title>
        <authorList>
            <person name="Brown C.T."/>
            <person name="Hug L.A."/>
            <person name="Thomas B.C."/>
            <person name="Sharon I."/>
            <person name="Castelle C.J."/>
            <person name="Singh A."/>
            <person name="Wilkins M.J."/>
            <person name="Williams K.H."/>
            <person name="Banfield J.F."/>
        </authorList>
    </citation>
    <scope>NUCLEOTIDE SEQUENCE [LARGE SCALE GENOMIC DNA]</scope>
</reference>
<evidence type="ECO:0000259" key="4">
    <source>
        <dbReference type="PROSITE" id="PS50893"/>
    </source>
</evidence>
<evidence type="ECO:0000256" key="3">
    <source>
        <dbReference type="ARBA" id="ARBA00022840"/>
    </source>
</evidence>
<dbReference type="EMBL" id="LBRE01000045">
    <property type="protein sequence ID" value="KKP90265.1"/>
    <property type="molecule type" value="Genomic_DNA"/>
</dbReference>
<comment type="caution">
    <text evidence="5">The sequence shown here is derived from an EMBL/GenBank/DDBJ whole genome shotgun (WGS) entry which is preliminary data.</text>
</comment>
<name>A0A0G0FSH6_9BACT</name>
<feature type="non-terminal residue" evidence="5">
    <location>
        <position position="203"/>
    </location>
</feature>
<evidence type="ECO:0000256" key="2">
    <source>
        <dbReference type="ARBA" id="ARBA00022741"/>
    </source>
</evidence>
<dbReference type="SUPFAM" id="SSF52540">
    <property type="entry name" value="P-loop containing nucleoside triphosphate hydrolases"/>
    <property type="match status" value="1"/>
</dbReference>
<dbReference type="InterPro" id="IPR027417">
    <property type="entry name" value="P-loop_NTPase"/>
</dbReference>
<dbReference type="InterPro" id="IPR003439">
    <property type="entry name" value="ABC_transporter-like_ATP-bd"/>
</dbReference>
<protein>
    <submittedName>
        <fullName evidence="5">ABC transporter related protein</fullName>
    </submittedName>
</protein>
<dbReference type="AlphaFoldDB" id="A0A0G0FSH6"/>